<accession>A0ABU2JHV6</accession>
<feature type="signal peptide" evidence="2">
    <location>
        <begin position="1"/>
        <end position="27"/>
    </location>
</feature>
<keyword evidence="4" id="KW-1185">Reference proteome</keyword>
<protein>
    <submittedName>
        <fullName evidence="3">Uncharacterized protein</fullName>
    </submittedName>
</protein>
<evidence type="ECO:0000313" key="4">
    <source>
        <dbReference type="Proteomes" id="UP001183176"/>
    </source>
</evidence>
<reference evidence="4" key="1">
    <citation type="submission" date="2023-07" db="EMBL/GenBank/DDBJ databases">
        <title>30 novel species of actinomycetes from the DSMZ collection.</title>
        <authorList>
            <person name="Nouioui I."/>
        </authorList>
    </citation>
    <scope>NUCLEOTIDE SEQUENCE [LARGE SCALE GENOMIC DNA]</scope>
    <source>
        <strain evidence="4">DSM 44399</strain>
    </source>
</reference>
<dbReference type="Proteomes" id="UP001183176">
    <property type="component" value="Unassembled WGS sequence"/>
</dbReference>
<keyword evidence="2" id="KW-0732">Signal</keyword>
<proteinExistence type="predicted"/>
<sequence length="69" mass="6966">MKKLAFTGIGFLIIAAASVLSVEAAGAGGNSPRHQEYQQSVHDPASGCAGNAAPVTGTGGWTCFDPTHH</sequence>
<evidence type="ECO:0000313" key="3">
    <source>
        <dbReference type="EMBL" id="MDT0264539.1"/>
    </source>
</evidence>
<dbReference type="EMBL" id="JAVREH010000148">
    <property type="protein sequence ID" value="MDT0264539.1"/>
    <property type="molecule type" value="Genomic_DNA"/>
</dbReference>
<organism evidence="3 4">
    <name type="scientific">Jatrophihabitans lederbergiae</name>
    <dbReference type="NCBI Taxonomy" id="3075547"/>
    <lineage>
        <taxon>Bacteria</taxon>
        <taxon>Bacillati</taxon>
        <taxon>Actinomycetota</taxon>
        <taxon>Actinomycetes</taxon>
        <taxon>Jatrophihabitantales</taxon>
        <taxon>Jatrophihabitantaceae</taxon>
        <taxon>Jatrophihabitans</taxon>
    </lineage>
</organism>
<name>A0ABU2JHV6_9ACTN</name>
<dbReference type="RefSeq" id="WP_311425673.1">
    <property type="nucleotide sequence ID" value="NZ_JAVREH010000148.1"/>
</dbReference>
<evidence type="ECO:0000256" key="1">
    <source>
        <dbReference type="SAM" id="MobiDB-lite"/>
    </source>
</evidence>
<feature type="chain" id="PRO_5045450273" evidence="2">
    <location>
        <begin position="28"/>
        <end position="69"/>
    </location>
</feature>
<comment type="caution">
    <text evidence="3">The sequence shown here is derived from an EMBL/GenBank/DDBJ whole genome shotgun (WGS) entry which is preliminary data.</text>
</comment>
<gene>
    <name evidence="3" type="ORF">RM423_24630</name>
</gene>
<evidence type="ECO:0000256" key="2">
    <source>
        <dbReference type="SAM" id="SignalP"/>
    </source>
</evidence>
<feature type="region of interest" description="Disordered" evidence="1">
    <location>
        <begin position="25"/>
        <end position="49"/>
    </location>
</feature>